<dbReference type="Gene3D" id="1.10.238.10">
    <property type="entry name" value="EF-hand"/>
    <property type="match status" value="1"/>
</dbReference>
<evidence type="ECO:0000259" key="4">
    <source>
        <dbReference type="PROSITE" id="PS50222"/>
    </source>
</evidence>
<dbReference type="PANTHER" id="PTHR23055:SF190">
    <property type="entry name" value="AT17667P-RELATED"/>
    <property type="match status" value="1"/>
</dbReference>
<dbReference type="GO" id="GO:0005509">
    <property type="term" value="F:calcium ion binding"/>
    <property type="evidence" value="ECO:0007669"/>
    <property type="project" value="InterPro"/>
</dbReference>
<feature type="domain" description="EF-hand" evidence="4">
    <location>
        <begin position="152"/>
        <end position="187"/>
    </location>
</feature>
<evidence type="ECO:0000313" key="6">
    <source>
        <dbReference type="Proteomes" id="UP000826195"/>
    </source>
</evidence>
<dbReference type="InterPro" id="IPR011992">
    <property type="entry name" value="EF-hand-dom_pair"/>
</dbReference>
<keyword evidence="2" id="KW-0677">Repeat</keyword>
<dbReference type="InterPro" id="IPR018247">
    <property type="entry name" value="EF_Hand_1_Ca_BS"/>
</dbReference>
<dbReference type="Pfam" id="PF13499">
    <property type="entry name" value="EF-hand_7"/>
    <property type="match status" value="1"/>
</dbReference>
<evidence type="ECO:0000256" key="2">
    <source>
        <dbReference type="ARBA" id="ARBA00022737"/>
    </source>
</evidence>
<dbReference type="EMBL" id="JAHXZJ010001492">
    <property type="protein sequence ID" value="KAH0552792.1"/>
    <property type="molecule type" value="Genomic_DNA"/>
</dbReference>
<protein>
    <recommendedName>
        <fullName evidence="4">EF-hand domain-containing protein</fullName>
    </recommendedName>
</protein>
<comment type="caution">
    <text evidence="5">The sequence shown here is derived from an EMBL/GenBank/DDBJ whole genome shotgun (WGS) entry which is preliminary data.</text>
</comment>
<sequence length="215" mass="24631">MPDMLGDPSKEVIFLRKNFRLFRKLVKQTHFNLEEIEALALIYLKVVNDRGPITRSSFHDILHAGFDFTENIRHLLIDRIFSVLTDQNALHLDLERWIKALSLTLRGTLSERSKAAFNVYDSLMSGKVRREQIYLNMRGCLVGLGDEDQSESLKDLVEMILKNLDLDRDGHISEVDFCQAADKNPLLLECMGPVFPSREACHAFSTTFTRSPGDF</sequence>
<accession>A0AAV7INE1</accession>
<evidence type="ECO:0000256" key="1">
    <source>
        <dbReference type="ARBA" id="ARBA00022723"/>
    </source>
</evidence>
<proteinExistence type="predicted"/>
<evidence type="ECO:0000256" key="3">
    <source>
        <dbReference type="ARBA" id="ARBA00022837"/>
    </source>
</evidence>
<dbReference type="AlphaFoldDB" id="A0AAV7INE1"/>
<gene>
    <name evidence="5" type="ORF">KQX54_015322</name>
</gene>
<dbReference type="Proteomes" id="UP000826195">
    <property type="component" value="Unassembled WGS sequence"/>
</dbReference>
<reference evidence="5 6" key="1">
    <citation type="journal article" date="2021" name="J. Hered.">
        <title>A chromosome-level genome assembly of the parasitoid wasp, Cotesia glomerata (Hymenoptera: Braconidae).</title>
        <authorList>
            <person name="Pinto B.J."/>
            <person name="Weis J.J."/>
            <person name="Gamble T."/>
            <person name="Ode P.J."/>
            <person name="Paul R."/>
            <person name="Zaspel J.M."/>
        </authorList>
    </citation>
    <scope>NUCLEOTIDE SEQUENCE [LARGE SCALE GENOMIC DNA]</scope>
    <source>
        <strain evidence="5">CgM1</strain>
    </source>
</reference>
<name>A0AAV7INE1_COTGL</name>
<dbReference type="PROSITE" id="PS50222">
    <property type="entry name" value="EF_HAND_2"/>
    <property type="match status" value="1"/>
</dbReference>
<dbReference type="InterPro" id="IPR028846">
    <property type="entry name" value="Recoverin"/>
</dbReference>
<organism evidence="5 6">
    <name type="scientific">Cotesia glomerata</name>
    <name type="common">Lepidopteran parasitic wasp</name>
    <name type="synonym">Apanteles glomeratus</name>
    <dbReference type="NCBI Taxonomy" id="32391"/>
    <lineage>
        <taxon>Eukaryota</taxon>
        <taxon>Metazoa</taxon>
        <taxon>Ecdysozoa</taxon>
        <taxon>Arthropoda</taxon>
        <taxon>Hexapoda</taxon>
        <taxon>Insecta</taxon>
        <taxon>Pterygota</taxon>
        <taxon>Neoptera</taxon>
        <taxon>Endopterygota</taxon>
        <taxon>Hymenoptera</taxon>
        <taxon>Apocrita</taxon>
        <taxon>Ichneumonoidea</taxon>
        <taxon>Braconidae</taxon>
        <taxon>Microgastrinae</taxon>
        <taxon>Cotesia</taxon>
    </lineage>
</organism>
<keyword evidence="1" id="KW-0479">Metal-binding</keyword>
<keyword evidence="3" id="KW-0106">Calcium</keyword>
<dbReference type="PANTHER" id="PTHR23055">
    <property type="entry name" value="CALCIUM BINDING PROTEINS"/>
    <property type="match status" value="1"/>
</dbReference>
<evidence type="ECO:0000313" key="5">
    <source>
        <dbReference type="EMBL" id="KAH0552792.1"/>
    </source>
</evidence>
<dbReference type="PROSITE" id="PS00018">
    <property type="entry name" value="EF_HAND_1"/>
    <property type="match status" value="1"/>
</dbReference>
<dbReference type="SUPFAM" id="SSF47473">
    <property type="entry name" value="EF-hand"/>
    <property type="match status" value="1"/>
</dbReference>
<dbReference type="InterPro" id="IPR002048">
    <property type="entry name" value="EF_hand_dom"/>
</dbReference>
<keyword evidence="6" id="KW-1185">Reference proteome</keyword>